<sequence length="309" mass="34635">MAEERIIDDDKDKKYRIRINEDGEEELEVIDLGMDEEQEEAYETGLEIPEFEEDDEEAATMTPEELALARKREEEERAAKTAKAEELIAKARALEEGGDGEYALISLDSAEREYDGYGAIYPLKLRLLTKNFTDFSRLDEVESVSQKLRVHSSAADKKYVRENFLAAAEEELGSQIERNAALKAENEGKKAERRARFKSAAKKSLAIFLSAFVIFIALLCVAVYFSTIMFADRGGANLVVTIVLFALAAVAFIASVILARPLARNARRVRLNERDSSTALGRSCIEGAEREKKLRSLCDNIDFAEGQEE</sequence>
<reference evidence="3" key="1">
    <citation type="submission" date="2020-10" db="EMBL/GenBank/DDBJ databases">
        <authorList>
            <person name="Gilroy R."/>
        </authorList>
    </citation>
    <scope>NUCLEOTIDE SEQUENCE</scope>
    <source>
        <strain evidence="3">ChiW25-3613</strain>
    </source>
</reference>
<gene>
    <name evidence="3" type="ORF">IAB90_00820</name>
</gene>
<keyword evidence="2" id="KW-0472">Membrane</keyword>
<feature type="transmembrane region" description="Helical" evidence="2">
    <location>
        <begin position="238"/>
        <end position="259"/>
    </location>
</feature>
<dbReference type="EMBL" id="DVHB01000018">
    <property type="protein sequence ID" value="HIR38904.1"/>
    <property type="molecule type" value="Genomic_DNA"/>
</dbReference>
<dbReference type="InterPro" id="IPR036259">
    <property type="entry name" value="MFS_trans_sf"/>
</dbReference>
<evidence type="ECO:0000256" key="2">
    <source>
        <dbReference type="SAM" id="Phobius"/>
    </source>
</evidence>
<keyword evidence="2" id="KW-1133">Transmembrane helix</keyword>
<comment type="caution">
    <text evidence="3">The sequence shown here is derived from an EMBL/GenBank/DDBJ whole genome shotgun (WGS) entry which is preliminary data.</text>
</comment>
<dbReference type="SUPFAM" id="SSF103473">
    <property type="entry name" value="MFS general substrate transporter"/>
    <property type="match status" value="1"/>
</dbReference>
<evidence type="ECO:0000313" key="4">
    <source>
        <dbReference type="Proteomes" id="UP000824179"/>
    </source>
</evidence>
<name>A0A9D1AGU5_9FIRM</name>
<dbReference type="Proteomes" id="UP000824179">
    <property type="component" value="Unassembled WGS sequence"/>
</dbReference>
<feature type="region of interest" description="Disordered" evidence="1">
    <location>
        <begin position="37"/>
        <end position="61"/>
    </location>
</feature>
<reference evidence="3" key="2">
    <citation type="journal article" date="2021" name="PeerJ">
        <title>Extensive microbial diversity within the chicken gut microbiome revealed by metagenomics and culture.</title>
        <authorList>
            <person name="Gilroy R."/>
            <person name="Ravi A."/>
            <person name="Getino M."/>
            <person name="Pursley I."/>
            <person name="Horton D.L."/>
            <person name="Alikhan N.F."/>
            <person name="Baker D."/>
            <person name="Gharbi K."/>
            <person name="Hall N."/>
            <person name="Watson M."/>
            <person name="Adriaenssens E.M."/>
            <person name="Foster-Nyarko E."/>
            <person name="Jarju S."/>
            <person name="Secka A."/>
            <person name="Antonio M."/>
            <person name="Oren A."/>
            <person name="Chaudhuri R.R."/>
            <person name="La Ragione R."/>
            <person name="Hildebrand F."/>
            <person name="Pallen M.J."/>
        </authorList>
    </citation>
    <scope>NUCLEOTIDE SEQUENCE</scope>
    <source>
        <strain evidence="3">ChiW25-3613</strain>
    </source>
</reference>
<organism evidence="3 4">
    <name type="scientific">Candidatus Coproplasma stercoripullorum</name>
    <dbReference type="NCBI Taxonomy" id="2840751"/>
    <lineage>
        <taxon>Bacteria</taxon>
        <taxon>Bacillati</taxon>
        <taxon>Bacillota</taxon>
        <taxon>Clostridia</taxon>
        <taxon>Eubacteriales</taxon>
        <taxon>Candidatus Coproplasma</taxon>
    </lineage>
</organism>
<keyword evidence="2" id="KW-0812">Transmembrane</keyword>
<proteinExistence type="predicted"/>
<feature type="transmembrane region" description="Helical" evidence="2">
    <location>
        <begin position="204"/>
        <end position="226"/>
    </location>
</feature>
<accession>A0A9D1AGU5</accession>
<evidence type="ECO:0000256" key="1">
    <source>
        <dbReference type="SAM" id="MobiDB-lite"/>
    </source>
</evidence>
<protein>
    <submittedName>
        <fullName evidence="3">Uncharacterized protein</fullName>
    </submittedName>
</protein>
<feature type="compositionally biased region" description="Acidic residues" evidence="1">
    <location>
        <begin position="49"/>
        <end position="58"/>
    </location>
</feature>
<evidence type="ECO:0000313" key="3">
    <source>
        <dbReference type="EMBL" id="HIR38904.1"/>
    </source>
</evidence>
<dbReference type="AlphaFoldDB" id="A0A9D1AGU5"/>